<dbReference type="Proteomes" id="UP000078486">
    <property type="component" value="Unassembled WGS sequence"/>
</dbReference>
<protein>
    <recommendedName>
        <fullName evidence="1">Uroporphyrinogen decarboxylase (URO-D) domain-containing protein</fullName>
    </recommendedName>
</protein>
<dbReference type="Gene3D" id="3.20.20.210">
    <property type="match status" value="1"/>
</dbReference>
<dbReference type="AlphaFoldDB" id="A0A178IAG9"/>
<reference evidence="2 3" key="1">
    <citation type="submission" date="2016-01" db="EMBL/GenBank/DDBJ databases">
        <title>High potential of lignocellulose degradation of a new Verrucomicrobia species.</title>
        <authorList>
            <person name="Wang Y."/>
            <person name="Shi Y."/>
            <person name="Qiu Z."/>
            <person name="Liu S."/>
            <person name="Yang H."/>
        </authorList>
    </citation>
    <scope>NUCLEOTIDE SEQUENCE [LARGE SCALE GENOMIC DNA]</scope>
    <source>
        <strain evidence="2 3">TSB47</strain>
    </source>
</reference>
<dbReference type="SUPFAM" id="SSF51726">
    <property type="entry name" value="UROD/MetE-like"/>
    <property type="match status" value="1"/>
</dbReference>
<dbReference type="InterPro" id="IPR052024">
    <property type="entry name" value="Methanogen_methyltrans"/>
</dbReference>
<name>A0A178IAG9_9BACT</name>
<proteinExistence type="predicted"/>
<dbReference type="EMBL" id="LRRQ01000189">
    <property type="protein sequence ID" value="OAM87014.1"/>
    <property type="molecule type" value="Genomic_DNA"/>
</dbReference>
<dbReference type="InterPro" id="IPR000257">
    <property type="entry name" value="Uroporphyrinogen_deCOase"/>
</dbReference>
<dbReference type="GO" id="GO:0004853">
    <property type="term" value="F:uroporphyrinogen decarboxylase activity"/>
    <property type="evidence" value="ECO:0007669"/>
    <property type="project" value="InterPro"/>
</dbReference>
<gene>
    <name evidence="2" type="ORF">AW736_25280</name>
</gene>
<dbReference type="InterPro" id="IPR038071">
    <property type="entry name" value="UROD/MetE-like_sf"/>
</dbReference>
<dbReference type="GO" id="GO:0006779">
    <property type="term" value="P:porphyrin-containing compound biosynthetic process"/>
    <property type="evidence" value="ECO:0007669"/>
    <property type="project" value="InterPro"/>
</dbReference>
<sequence>MDSIPTIFGNINPNPAMTSRERILAAINHERPDRIPCDFHGMDACNKALFARLGAHDYPSLMDRLGYDMIDIRGIVDPDWVAPFPKVRELGGGEFQDWLGFRRKRMQTAFGEITEHSDFVWKNAQTIADLADGETFTFPKVEWFDFSTMPGRLDPFAGRAVMASGASVFQHPTLVRGLDNVLCDLYEAPELVGHVSKLYTDFYLAYFDRMLSACAGKIDILRCADDFGTQQALLIKPEFFRQFFREPLKQLVDLAHSHGVKFMFHSCGSIRPLIRDLMEIGVDILDPIQPMAVDMNLADLKAEFGAEICFHGSVCTQSTLPDGTPEDVRREVFSRLELFRGEGGFILAPAHIVQPDVPVENIIALYDAAREFNAR</sequence>
<feature type="domain" description="Uroporphyrinogen decarboxylase (URO-D)" evidence="1">
    <location>
        <begin position="176"/>
        <end position="371"/>
    </location>
</feature>
<keyword evidence="3" id="KW-1185">Reference proteome</keyword>
<evidence type="ECO:0000313" key="3">
    <source>
        <dbReference type="Proteomes" id="UP000078486"/>
    </source>
</evidence>
<evidence type="ECO:0000259" key="1">
    <source>
        <dbReference type="Pfam" id="PF01208"/>
    </source>
</evidence>
<dbReference type="Pfam" id="PF01208">
    <property type="entry name" value="URO-D"/>
    <property type="match status" value="1"/>
</dbReference>
<dbReference type="PANTHER" id="PTHR47099:SF1">
    <property type="entry name" value="METHYLCOBAMIDE:COM METHYLTRANSFERASE MTBA"/>
    <property type="match status" value="1"/>
</dbReference>
<dbReference type="PANTHER" id="PTHR47099">
    <property type="entry name" value="METHYLCOBAMIDE:COM METHYLTRANSFERASE MTBA"/>
    <property type="match status" value="1"/>
</dbReference>
<dbReference type="STRING" id="1184151.AW736_25280"/>
<comment type="caution">
    <text evidence="2">The sequence shown here is derived from an EMBL/GenBank/DDBJ whole genome shotgun (WGS) entry which is preliminary data.</text>
</comment>
<evidence type="ECO:0000313" key="2">
    <source>
        <dbReference type="EMBL" id="OAM87014.1"/>
    </source>
</evidence>
<accession>A0A178IAG9</accession>
<organism evidence="2 3">
    <name type="scientific">Termitidicoccus mucosus</name>
    <dbReference type="NCBI Taxonomy" id="1184151"/>
    <lineage>
        <taxon>Bacteria</taxon>
        <taxon>Pseudomonadati</taxon>
        <taxon>Verrucomicrobiota</taxon>
        <taxon>Opitutia</taxon>
        <taxon>Opitutales</taxon>
        <taxon>Opitutaceae</taxon>
        <taxon>Termitidicoccus</taxon>
    </lineage>
</organism>